<proteinExistence type="predicted"/>
<feature type="domain" description="Histidine kinase" evidence="11">
    <location>
        <begin position="414"/>
        <end position="628"/>
    </location>
</feature>
<accession>A0ABS6JE84</accession>
<dbReference type="InterPro" id="IPR003661">
    <property type="entry name" value="HisK_dim/P_dom"/>
</dbReference>
<evidence type="ECO:0000259" key="11">
    <source>
        <dbReference type="PROSITE" id="PS50109"/>
    </source>
</evidence>
<evidence type="ECO:0000313" key="14">
    <source>
        <dbReference type="EMBL" id="MBU9711157.1"/>
    </source>
</evidence>
<dbReference type="PROSITE" id="PS50109">
    <property type="entry name" value="HIS_KIN"/>
    <property type="match status" value="1"/>
</dbReference>
<evidence type="ECO:0000259" key="13">
    <source>
        <dbReference type="PROSITE" id="PS50885"/>
    </source>
</evidence>
<reference evidence="14 15" key="1">
    <citation type="submission" date="2021-06" db="EMBL/GenBank/DDBJ databases">
        <title>Bacillus sp. RD4P76, an endophyte from a halophyte.</title>
        <authorList>
            <person name="Sun J.-Q."/>
        </authorList>
    </citation>
    <scope>NUCLEOTIDE SEQUENCE [LARGE SCALE GENOMIC DNA]</scope>
    <source>
        <strain evidence="14 15">CGMCC 1.15917</strain>
    </source>
</reference>
<organism evidence="14 15">
    <name type="scientific">Evansella tamaricis</name>
    <dbReference type="NCBI Taxonomy" id="2069301"/>
    <lineage>
        <taxon>Bacteria</taxon>
        <taxon>Bacillati</taxon>
        <taxon>Bacillota</taxon>
        <taxon>Bacilli</taxon>
        <taxon>Bacillales</taxon>
        <taxon>Bacillaceae</taxon>
        <taxon>Evansella</taxon>
    </lineage>
</organism>
<dbReference type="InterPro" id="IPR003660">
    <property type="entry name" value="HAMP_dom"/>
</dbReference>
<keyword evidence="15" id="KW-1185">Reference proteome</keyword>
<gene>
    <name evidence="14" type="ORF">KS419_05360</name>
</gene>
<evidence type="ECO:0000313" key="15">
    <source>
        <dbReference type="Proteomes" id="UP000784880"/>
    </source>
</evidence>
<evidence type="ECO:0000259" key="12">
    <source>
        <dbReference type="PROSITE" id="PS50110"/>
    </source>
</evidence>
<keyword evidence="6" id="KW-0418">Kinase</keyword>
<keyword evidence="10" id="KW-0812">Transmembrane</keyword>
<dbReference type="Proteomes" id="UP000784880">
    <property type="component" value="Unassembled WGS sequence"/>
</dbReference>
<dbReference type="PROSITE" id="PS50885">
    <property type="entry name" value="HAMP"/>
    <property type="match status" value="1"/>
</dbReference>
<protein>
    <submittedName>
        <fullName evidence="14">Response regulator</fullName>
    </submittedName>
</protein>
<evidence type="ECO:0000256" key="1">
    <source>
        <dbReference type="ARBA" id="ARBA00004236"/>
    </source>
</evidence>
<keyword evidence="10" id="KW-1133">Transmembrane helix</keyword>
<dbReference type="CDD" id="cd00082">
    <property type="entry name" value="HisKA"/>
    <property type="match status" value="1"/>
</dbReference>
<evidence type="ECO:0000256" key="2">
    <source>
        <dbReference type="ARBA" id="ARBA00022475"/>
    </source>
</evidence>
<dbReference type="Pfam" id="PF00072">
    <property type="entry name" value="Response_reg"/>
    <property type="match status" value="1"/>
</dbReference>
<evidence type="ECO:0000256" key="8">
    <source>
        <dbReference type="ARBA" id="ARBA00023136"/>
    </source>
</evidence>
<dbReference type="SMART" id="SM00387">
    <property type="entry name" value="HATPase_c"/>
    <property type="match status" value="1"/>
</dbReference>
<dbReference type="InterPro" id="IPR000014">
    <property type="entry name" value="PAS"/>
</dbReference>
<feature type="transmembrane region" description="Helical" evidence="10">
    <location>
        <begin position="16"/>
        <end position="39"/>
    </location>
</feature>
<dbReference type="SMART" id="SM00448">
    <property type="entry name" value="REC"/>
    <property type="match status" value="1"/>
</dbReference>
<comment type="caution">
    <text evidence="14">The sequence shown here is derived from an EMBL/GenBank/DDBJ whole genome shotgun (WGS) entry which is preliminary data.</text>
</comment>
<evidence type="ECO:0000256" key="6">
    <source>
        <dbReference type="ARBA" id="ARBA00022777"/>
    </source>
</evidence>
<evidence type="ECO:0000256" key="9">
    <source>
        <dbReference type="PROSITE-ProRule" id="PRU00169"/>
    </source>
</evidence>
<dbReference type="PANTHER" id="PTHR43547:SF2">
    <property type="entry name" value="HYBRID SIGNAL TRANSDUCTION HISTIDINE KINASE C"/>
    <property type="match status" value="1"/>
</dbReference>
<keyword evidence="5" id="KW-0547">Nucleotide-binding</keyword>
<dbReference type="CDD" id="cd06225">
    <property type="entry name" value="HAMP"/>
    <property type="match status" value="1"/>
</dbReference>
<dbReference type="PANTHER" id="PTHR43547">
    <property type="entry name" value="TWO-COMPONENT HISTIDINE KINASE"/>
    <property type="match status" value="1"/>
</dbReference>
<dbReference type="InterPro" id="IPR003594">
    <property type="entry name" value="HATPase_dom"/>
</dbReference>
<evidence type="ECO:0000256" key="4">
    <source>
        <dbReference type="ARBA" id="ARBA00022679"/>
    </source>
</evidence>
<feature type="transmembrane region" description="Helical" evidence="10">
    <location>
        <begin position="192"/>
        <end position="212"/>
    </location>
</feature>
<keyword evidence="2" id="KW-1003">Cell membrane</keyword>
<keyword evidence="7" id="KW-0067">ATP-binding</keyword>
<dbReference type="Pfam" id="PF00512">
    <property type="entry name" value="HisKA"/>
    <property type="match status" value="1"/>
</dbReference>
<dbReference type="SMART" id="SM00388">
    <property type="entry name" value="HisKA"/>
    <property type="match status" value="1"/>
</dbReference>
<feature type="modified residue" description="4-aspartylphosphate" evidence="9">
    <location>
        <position position="696"/>
    </location>
</feature>
<evidence type="ECO:0000256" key="10">
    <source>
        <dbReference type="SAM" id="Phobius"/>
    </source>
</evidence>
<dbReference type="SMART" id="SM00091">
    <property type="entry name" value="PAS"/>
    <property type="match status" value="1"/>
</dbReference>
<keyword evidence="4" id="KW-0808">Transferase</keyword>
<keyword evidence="8 10" id="KW-0472">Membrane</keyword>
<dbReference type="CDD" id="cd00075">
    <property type="entry name" value="HATPase"/>
    <property type="match status" value="1"/>
</dbReference>
<dbReference type="InterPro" id="IPR005467">
    <property type="entry name" value="His_kinase_dom"/>
</dbReference>
<dbReference type="SMART" id="SM00304">
    <property type="entry name" value="HAMP"/>
    <property type="match status" value="1"/>
</dbReference>
<name>A0ABS6JE84_9BACI</name>
<dbReference type="Pfam" id="PF00672">
    <property type="entry name" value="HAMP"/>
    <property type="match status" value="1"/>
</dbReference>
<evidence type="ECO:0000256" key="7">
    <source>
        <dbReference type="ARBA" id="ARBA00022840"/>
    </source>
</evidence>
<feature type="domain" description="Response regulatory" evidence="12">
    <location>
        <begin position="647"/>
        <end position="762"/>
    </location>
</feature>
<keyword evidence="3 9" id="KW-0597">Phosphoprotein</keyword>
<evidence type="ECO:0000256" key="5">
    <source>
        <dbReference type="ARBA" id="ARBA00022741"/>
    </source>
</evidence>
<dbReference type="RefSeq" id="WP_217065044.1">
    <property type="nucleotide sequence ID" value="NZ_JAHQCS010000059.1"/>
</dbReference>
<dbReference type="InterPro" id="IPR001789">
    <property type="entry name" value="Sig_transdc_resp-reg_receiver"/>
</dbReference>
<evidence type="ECO:0000256" key="3">
    <source>
        <dbReference type="ARBA" id="ARBA00022553"/>
    </source>
</evidence>
<dbReference type="Pfam" id="PF02518">
    <property type="entry name" value="HATPase_c"/>
    <property type="match status" value="1"/>
</dbReference>
<dbReference type="PROSITE" id="PS50110">
    <property type="entry name" value="RESPONSE_REGULATORY"/>
    <property type="match status" value="1"/>
</dbReference>
<dbReference type="CDD" id="cd17574">
    <property type="entry name" value="REC_OmpR"/>
    <property type="match status" value="1"/>
</dbReference>
<feature type="domain" description="HAMP" evidence="13">
    <location>
        <begin position="213"/>
        <end position="265"/>
    </location>
</feature>
<dbReference type="EMBL" id="JAHQCS010000059">
    <property type="protein sequence ID" value="MBU9711157.1"/>
    <property type="molecule type" value="Genomic_DNA"/>
</dbReference>
<comment type="subcellular location">
    <subcellularLocation>
        <location evidence="1">Cell membrane</location>
    </subcellularLocation>
</comment>
<sequence length="781" mass="90611">MFRKRQKPFFGLRKRYFLPIVCISFLFIVIGSAITYNHAQTQNELMEKRNEIEMKEEVLQQIEYHLNKVIMRARGFYAFQNESELTQLYIELESLNHSIKALKELPYDSDITELETELNAFYLSYTEEILPVAIAYVKANDYESLRQFGNNGPMQEVNDFINYMELYLQAAVESRKDIHDLLLLQVQRQRRILLALTAFVLLVFVLTTSRILRYISSPLEELTEASDALARGEDIHLNAAYRKDEMGMLAKSFITMAKTVNQKNQELLVRHEKAETERQLNQDIIDHVNEGIQFVNSEGMLIHFNEKFCDLVQCKKLENLEDRSFSQWVHFFIENAVIKDPQTAKEVHSFFQEAIERNHPGIRQYRYKTVRNLVVDVYASPVFRGEEQVGTIFVHRDITKQYEIDEMKTELVSTVSHELRTPLSSVLGFAELLLEKELSPERQKKYIQTIYKEANRLTNLINAFLDLQKMESGTLKYQKEAVYLVDILKDVIDVFKLSHPDHEFILLKEDLGKVYGDKEKLTQLYMNFVSNAVKFSPNGGRIQLSVTKEENQLITKIMDEGIGIPEKDIPKLFNKFYRVDNSATRKIGGTGLGLAIAKEIIMAHEGMLVVESKIGEGSTFLIRFPVWEEELVQDNKVKNISVTDKDLVMVVEDDSSLAMLLTEELNNHGFEVIHFYDPEEALMTMGEVLPDGIVLDLMFQGETDGWEFLRKLKQNKKWKNIPVFISSALDEVIDKSKLYGIEDYFTKPYPAGRLSEVIRERLRNQSKKGQIALPKKEDRMD</sequence>